<feature type="domain" description="Transketolase-like pyrimidine-binding" evidence="4">
    <location>
        <begin position="4"/>
        <end position="168"/>
    </location>
</feature>
<accession>A0A1B2DQ71</accession>
<evidence type="ECO:0000256" key="3">
    <source>
        <dbReference type="ARBA" id="ARBA00023052"/>
    </source>
</evidence>
<evidence type="ECO:0000259" key="4">
    <source>
        <dbReference type="SMART" id="SM00861"/>
    </source>
</evidence>
<proteinExistence type="inferred from homology"/>
<dbReference type="RefSeq" id="WP_237163253.1">
    <property type="nucleotide sequence ID" value="NZ_CP016808.1"/>
</dbReference>
<dbReference type="InterPro" id="IPR029061">
    <property type="entry name" value="THDP-binding"/>
</dbReference>
<protein>
    <submittedName>
        <fullName evidence="5">Transketolase</fullName>
    </submittedName>
</protein>
<keyword evidence="3" id="KW-0786">Thiamine pyrophosphate</keyword>
<dbReference type="PANTHER" id="PTHR43825:SF1">
    <property type="entry name" value="TRANSKETOLASE-LIKE PYRIMIDINE-BINDING DOMAIN-CONTAINING PROTEIN"/>
    <property type="match status" value="1"/>
</dbReference>
<comment type="cofactor">
    <cofactor evidence="1">
        <name>thiamine diphosphate</name>
        <dbReference type="ChEBI" id="CHEBI:58937"/>
    </cofactor>
</comment>
<sequence length="311" mass="33803">MSSLAAREAYKDELTKLAADNGNIICLEADLGGKEHPFQQSYPDRFFNLGIAELASVDIAAGLSKAGFVPFFSTFASFAALRAAEGVKLALGYMGENIKIVAAYGGVSGGWFGTTHHCLEDIAVIQTFQNIRIACPHGEAETRRVVQEAAASKEPYYIRLSRNDKFDSLARDESSSCRELLFEGAVRSDAPLCLVSIGEQATEICSRIYQENERVNHAHLCYVDRDSLKGYKAELQAAAGTFLVVEEHRAAGGTASSLALLLPESQVYSHDCGEQWPIYGGSHADVLHYLGFGYEALTRQIAELGGDDNDF</sequence>
<dbReference type="InterPro" id="IPR051157">
    <property type="entry name" value="PDH/Transketolase"/>
</dbReference>
<evidence type="ECO:0000313" key="5">
    <source>
        <dbReference type="EMBL" id="ANY69848.1"/>
    </source>
</evidence>
<evidence type="ECO:0000256" key="2">
    <source>
        <dbReference type="ARBA" id="ARBA00007131"/>
    </source>
</evidence>
<dbReference type="SUPFAM" id="SSF52518">
    <property type="entry name" value="Thiamin diphosphate-binding fold (THDP-binding)"/>
    <property type="match status" value="1"/>
</dbReference>
<dbReference type="EMBL" id="CP016808">
    <property type="protein sequence ID" value="ANY69848.1"/>
    <property type="molecule type" value="Genomic_DNA"/>
</dbReference>
<dbReference type="InterPro" id="IPR005475">
    <property type="entry name" value="Transketolase-like_Pyr-bd"/>
</dbReference>
<name>A0A1B2DQ71_9BACL</name>
<gene>
    <name evidence="5" type="ORF">BBD42_27620</name>
</gene>
<dbReference type="SMART" id="SM00861">
    <property type="entry name" value="Transket_pyr"/>
    <property type="match status" value="1"/>
</dbReference>
<organism evidence="5">
    <name type="scientific">Paenibacillus sp. BIHB 4019</name>
    <dbReference type="NCBI Taxonomy" id="1870819"/>
    <lineage>
        <taxon>Bacteria</taxon>
        <taxon>Bacillati</taxon>
        <taxon>Bacillota</taxon>
        <taxon>Bacilli</taxon>
        <taxon>Bacillales</taxon>
        <taxon>Paenibacillaceae</taxon>
        <taxon>Paenibacillus</taxon>
    </lineage>
</organism>
<evidence type="ECO:0000256" key="1">
    <source>
        <dbReference type="ARBA" id="ARBA00001964"/>
    </source>
</evidence>
<dbReference type="AlphaFoldDB" id="A0A1B2DQ71"/>
<dbReference type="CDD" id="cd07033">
    <property type="entry name" value="TPP_PYR_DXS_TK_like"/>
    <property type="match status" value="1"/>
</dbReference>
<dbReference type="Pfam" id="PF02779">
    <property type="entry name" value="Transket_pyr"/>
    <property type="match status" value="1"/>
</dbReference>
<dbReference type="PANTHER" id="PTHR43825">
    <property type="entry name" value="PYRUVATE DEHYDROGENASE E1 COMPONENT"/>
    <property type="match status" value="1"/>
</dbReference>
<dbReference type="FunFam" id="3.40.50.970:FF:000129">
    <property type="entry name" value="Transketolase"/>
    <property type="match status" value="1"/>
</dbReference>
<dbReference type="Gene3D" id="3.40.50.970">
    <property type="match status" value="1"/>
</dbReference>
<reference evidence="5" key="1">
    <citation type="submission" date="2016-08" db="EMBL/GenBank/DDBJ databases">
        <title>Complete Genome Seqeunce of Paenibacillus sp. BIHB 4019 from tea rhizoplane.</title>
        <authorList>
            <person name="Thakur R."/>
            <person name="Swarnkar M.K."/>
            <person name="Gulati A."/>
        </authorList>
    </citation>
    <scope>NUCLEOTIDE SEQUENCE [LARGE SCALE GENOMIC DNA]</scope>
    <source>
        <strain evidence="5">BIHB4019</strain>
    </source>
</reference>
<comment type="similarity">
    <text evidence="2">Belongs to the transketolase family.</text>
</comment>